<dbReference type="InterPro" id="IPR050483">
    <property type="entry name" value="CoA-transferase_III_domain"/>
</dbReference>
<evidence type="ECO:0000256" key="2">
    <source>
        <dbReference type="SAM" id="MobiDB-lite"/>
    </source>
</evidence>
<reference evidence="4" key="1">
    <citation type="submission" date="2016-10" db="EMBL/GenBank/DDBJ databases">
        <authorList>
            <person name="Varghese N."/>
            <person name="Submissions S."/>
        </authorList>
    </citation>
    <scope>NUCLEOTIDE SEQUENCE [LARGE SCALE GENOMIC DNA]</scope>
    <source>
        <strain evidence="4">DSM 10146</strain>
    </source>
</reference>
<dbReference type="STRING" id="282683.SAMN04488105_12429"/>
<dbReference type="AlphaFoldDB" id="A0A1G7LIM0"/>
<dbReference type="RefSeq" id="WP_089963662.1">
    <property type="nucleotide sequence ID" value="NZ_FNAV01000024.1"/>
</dbReference>
<keyword evidence="4" id="KW-1185">Reference proteome</keyword>
<evidence type="ECO:0000256" key="1">
    <source>
        <dbReference type="ARBA" id="ARBA00022679"/>
    </source>
</evidence>
<gene>
    <name evidence="3" type="ORF">SAMN04488105_12429</name>
</gene>
<dbReference type="OrthoDB" id="7208981at2"/>
<dbReference type="Pfam" id="PF02515">
    <property type="entry name" value="CoA_transf_3"/>
    <property type="match status" value="1"/>
</dbReference>
<dbReference type="InterPro" id="IPR023606">
    <property type="entry name" value="CoA-Trfase_III_dom_1_sf"/>
</dbReference>
<name>A0A1G7LIM0_9RHOB</name>
<proteinExistence type="predicted"/>
<accession>A0A1G7LIM0</accession>
<dbReference type="Gene3D" id="3.40.50.10540">
    <property type="entry name" value="Crotonobetainyl-coa:carnitine coa-transferase, domain 1"/>
    <property type="match status" value="1"/>
</dbReference>
<evidence type="ECO:0000313" key="3">
    <source>
        <dbReference type="EMBL" id="SDF49338.1"/>
    </source>
</evidence>
<organism evidence="3 4">
    <name type="scientific">Salipiger thiooxidans</name>
    <dbReference type="NCBI Taxonomy" id="282683"/>
    <lineage>
        <taxon>Bacteria</taxon>
        <taxon>Pseudomonadati</taxon>
        <taxon>Pseudomonadota</taxon>
        <taxon>Alphaproteobacteria</taxon>
        <taxon>Rhodobacterales</taxon>
        <taxon>Roseobacteraceae</taxon>
        <taxon>Salipiger</taxon>
    </lineage>
</organism>
<dbReference type="PANTHER" id="PTHR48207">
    <property type="entry name" value="SUCCINATE--HYDROXYMETHYLGLUTARATE COA-TRANSFERASE"/>
    <property type="match status" value="1"/>
</dbReference>
<feature type="compositionally biased region" description="Basic and acidic residues" evidence="2">
    <location>
        <begin position="368"/>
        <end position="378"/>
    </location>
</feature>
<evidence type="ECO:0000313" key="4">
    <source>
        <dbReference type="Proteomes" id="UP000198994"/>
    </source>
</evidence>
<dbReference type="InterPro" id="IPR003673">
    <property type="entry name" value="CoA-Trfase_fam_III"/>
</dbReference>
<feature type="region of interest" description="Disordered" evidence="2">
    <location>
        <begin position="354"/>
        <end position="378"/>
    </location>
</feature>
<dbReference type="PANTHER" id="PTHR48207:SF3">
    <property type="entry name" value="SUCCINATE--HYDROXYMETHYLGLUTARATE COA-TRANSFERASE"/>
    <property type="match status" value="1"/>
</dbReference>
<keyword evidence="1 3" id="KW-0808">Transferase</keyword>
<dbReference type="Proteomes" id="UP000198994">
    <property type="component" value="Unassembled WGS sequence"/>
</dbReference>
<protein>
    <submittedName>
        <fullName evidence="3">Crotonobetainyl-CoA:carnitine CoA-transferase CaiB</fullName>
    </submittedName>
</protein>
<dbReference type="Gene3D" id="3.30.1540.10">
    <property type="entry name" value="formyl-coa transferase, domain 3"/>
    <property type="match status" value="1"/>
</dbReference>
<dbReference type="InterPro" id="IPR044855">
    <property type="entry name" value="CoA-Trfase_III_dom3_sf"/>
</dbReference>
<dbReference type="GO" id="GO:0008410">
    <property type="term" value="F:CoA-transferase activity"/>
    <property type="evidence" value="ECO:0007669"/>
    <property type="project" value="TreeGrafter"/>
</dbReference>
<sequence length="378" mass="41158">MAEGPKPIRVVDFSQVMAGPFCTRLMADIGAEVIKIEPTEGDAMRRRPPLRDGHSSYFGTLNAGKRSVVLDLRTEAGRQDALRLVETADVLVENFRPGVMARLGLDWDTLSARNPRLVYCAISGFGQTGTAASRPAYAPMIHATAGLDMALMSYQPGLERPAPTGMFYADILAGVYAWGAIQTALLARVHTGRGQMVDVALLDSLMSMMVYECQEAQFPQNRTRHVYTPVQAADGFIMVVPLSDKNFGGMLSLFGHPDWGTDPRFATAARREANWEDLMVHVEAWAADKPAETCERLLLEAGVPCARYREVAEVMADPATQERGVMGTVRDGAGAFQVPNPPFRMSATDARVRPDIPELGEGNADVLEPLKPKPDVAP</sequence>
<dbReference type="SUPFAM" id="SSF89796">
    <property type="entry name" value="CoA-transferase family III (CaiB/BaiF)"/>
    <property type="match status" value="1"/>
</dbReference>
<dbReference type="EMBL" id="FNAV01000024">
    <property type="protein sequence ID" value="SDF49338.1"/>
    <property type="molecule type" value="Genomic_DNA"/>
</dbReference>